<dbReference type="InterPro" id="IPR012336">
    <property type="entry name" value="Thioredoxin-like_fold"/>
</dbReference>
<evidence type="ECO:0000313" key="8">
    <source>
        <dbReference type="Proteomes" id="UP000092631"/>
    </source>
</evidence>
<dbReference type="OrthoDB" id="637389at2"/>
<comment type="subcellular location">
    <subcellularLocation>
        <location evidence="1">Cell envelope</location>
    </subcellularLocation>
</comment>
<dbReference type="RefSeq" id="WP_065539780.1">
    <property type="nucleotide sequence ID" value="NZ_CAPDLJ010000004.1"/>
</dbReference>
<dbReference type="Pfam" id="PF14289">
    <property type="entry name" value="DUF4369"/>
    <property type="match status" value="1"/>
</dbReference>
<accession>A0A1C7H3H0</accession>
<dbReference type="AlphaFoldDB" id="A0A1C7H3H0"/>
<feature type="domain" description="Thioredoxin" evidence="6">
    <location>
        <begin position="199"/>
        <end position="346"/>
    </location>
</feature>
<evidence type="ECO:0000259" key="6">
    <source>
        <dbReference type="PROSITE" id="PS51352"/>
    </source>
</evidence>
<dbReference type="CDD" id="cd02966">
    <property type="entry name" value="TlpA_like_family"/>
    <property type="match status" value="1"/>
</dbReference>
<dbReference type="InterPro" id="IPR025380">
    <property type="entry name" value="DUF4369"/>
</dbReference>
<reference evidence="8" key="1">
    <citation type="submission" date="2016-04" db="EMBL/GenBank/DDBJ databases">
        <title>Complete Genome Sequences of Twelve Strains of a Stable Defined Moderately Diverse Mouse Microbiota 2 (sDMDMm2).</title>
        <authorList>
            <person name="Uchimura Y."/>
            <person name="Wyss M."/>
            <person name="Brugiroux S."/>
            <person name="Limenitakis J.P."/>
            <person name="Stecher B."/>
            <person name="McCoy K.D."/>
            <person name="Macpherson A.J."/>
        </authorList>
    </citation>
    <scope>NUCLEOTIDE SEQUENCE [LARGE SCALE GENOMIC DNA]</scope>
    <source>
        <strain evidence="8">I48</strain>
    </source>
</reference>
<dbReference type="InterPro" id="IPR050553">
    <property type="entry name" value="Thioredoxin_ResA/DsbE_sf"/>
</dbReference>
<dbReference type="Proteomes" id="UP000092631">
    <property type="component" value="Chromosome"/>
</dbReference>
<dbReference type="PANTHER" id="PTHR42852">
    <property type="entry name" value="THIOL:DISULFIDE INTERCHANGE PROTEIN DSBE"/>
    <property type="match status" value="1"/>
</dbReference>
<gene>
    <name evidence="7" type="ORF">A4V03_17415</name>
</gene>
<dbReference type="Gene3D" id="3.40.30.10">
    <property type="entry name" value="Glutaredoxin"/>
    <property type="match status" value="1"/>
</dbReference>
<evidence type="ECO:0000256" key="3">
    <source>
        <dbReference type="ARBA" id="ARBA00023157"/>
    </source>
</evidence>
<evidence type="ECO:0000256" key="4">
    <source>
        <dbReference type="ARBA" id="ARBA00023284"/>
    </source>
</evidence>
<keyword evidence="4" id="KW-0676">Redox-active center</keyword>
<dbReference type="GeneID" id="82188920"/>
<proteinExistence type="predicted"/>
<keyword evidence="3" id="KW-1015">Disulfide bond</keyword>
<protein>
    <recommendedName>
        <fullName evidence="6">Thioredoxin domain-containing protein</fullName>
    </recommendedName>
</protein>
<dbReference type="Pfam" id="PF13905">
    <property type="entry name" value="Thioredoxin_8"/>
    <property type="match status" value="1"/>
</dbReference>
<sequence length="356" mass="41009">MKKSSILILIIICLCSCGKSSKKVSITGEIKGLGTDTLYLYGMDESFDRIDTIFAKNDKFSYTASIDTITSAFLLIRNQTEYPIFLDKENQIKIKGDINHPEYLDINGNIYNEEFTTFQKELTSLPTPSEKDLEQKAEEFIMKHHSSFVSLYLLDKYFVQKDSPDFNKIKKLIEVMTGILQDKLYIEQLNEAISLSEKTETGKYAPFFSLTNIKGKKITRSSEDFKKKNLLINFWASWGDSITNHRSNAELKEIYQKYKKNKHIAMLGISLDIDKQEWQDAIKRDTLNWEQVCDFGGLNSEVAKQYAIKQVPSNILLSADGKILARNLKEEQLKKKIEEVVTAAEEKEKQENKKKK</sequence>
<dbReference type="SUPFAM" id="SSF52833">
    <property type="entry name" value="Thioredoxin-like"/>
    <property type="match status" value="1"/>
</dbReference>
<organism evidence="7 8">
    <name type="scientific">Bacteroides caecimuris</name>
    <dbReference type="NCBI Taxonomy" id="1796613"/>
    <lineage>
        <taxon>Bacteria</taxon>
        <taxon>Pseudomonadati</taxon>
        <taxon>Bacteroidota</taxon>
        <taxon>Bacteroidia</taxon>
        <taxon>Bacteroidales</taxon>
        <taxon>Bacteroidaceae</taxon>
        <taxon>Bacteroides</taxon>
    </lineage>
</organism>
<keyword evidence="5" id="KW-0175">Coiled coil</keyword>
<keyword evidence="8" id="KW-1185">Reference proteome</keyword>
<dbReference type="InterPro" id="IPR013766">
    <property type="entry name" value="Thioredoxin_domain"/>
</dbReference>
<dbReference type="GO" id="GO:0017004">
    <property type="term" value="P:cytochrome complex assembly"/>
    <property type="evidence" value="ECO:0007669"/>
    <property type="project" value="UniProtKB-KW"/>
</dbReference>
<dbReference type="EMBL" id="CP015401">
    <property type="protein sequence ID" value="ANU59114.1"/>
    <property type="molecule type" value="Genomic_DNA"/>
</dbReference>
<dbReference type="GO" id="GO:0030313">
    <property type="term" value="C:cell envelope"/>
    <property type="evidence" value="ECO:0007669"/>
    <property type="project" value="UniProtKB-SubCell"/>
</dbReference>
<evidence type="ECO:0000256" key="1">
    <source>
        <dbReference type="ARBA" id="ARBA00004196"/>
    </source>
</evidence>
<name>A0A1C7H3H0_9BACE</name>
<feature type="coiled-coil region" evidence="5">
    <location>
        <begin position="327"/>
        <end position="354"/>
    </location>
</feature>
<evidence type="ECO:0000256" key="5">
    <source>
        <dbReference type="SAM" id="Coils"/>
    </source>
</evidence>
<dbReference type="PROSITE" id="PS51352">
    <property type="entry name" value="THIOREDOXIN_2"/>
    <property type="match status" value="1"/>
</dbReference>
<keyword evidence="2" id="KW-0201">Cytochrome c-type biogenesis</keyword>
<dbReference type="InterPro" id="IPR036249">
    <property type="entry name" value="Thioredoxin-like_sf"/>
</dbReference>
<dbReference type="PANTHER" id="PTHR42852:SF6">
    <property type="entry name" value="THIOL:DISULFIDE INTERCHANGE PROTEIN DSBE"/>
    <property type="match status" value="1"/>
</dbReference>
<evidence type="ECO:0000256" key="2">
    <source>
        <dbReference type="ARBA" id="ARBA00022748"/>
    </source>
</evidence>
<dbReference type="KEGG" id="bcae:A4V03_17415"/>
<evidence type="ECO:0000313" key="7">
    <source>
        <dbReference type="EMBL" id="ANU59114.1"/>
    </source>
</evidence>